<dbReference type="Gene3D" id="3.40.1350.10">
    <property type="match status" value="1"/>
</dbReference>
<dbReference type="OrthoDB" id="570199at2"/>
<evidence type="ECO:0000313" key="2">
    <source>
        <dbReference type="EMBL" id="PWF44013.1"/>
    </source>
</evidence>
<sequence length="366" mass="41909">MAIFEITRECMTPLSETSFGVEGIYERNDLQRHLKQHISVLSSDLMVISEEYGDWIDSNRRIDLLCIDAEANIVVVEIKRTSDGGHMELQAIRYAAMLSTMTFKQLIDAHASYVRPQGQTHEEAEAAVLAFLRWDEANEEDFAKEVRIILAAADFSKEITTSVMWLNDHEIDIRCIRLKPYRLPDGRVLLDVQQIIPLPEAADYQTKIRAKEQAEKEHRVERHEIRYQFWTDLLEYAKTKTSLFSGKKPTAAGGFGVSPGKAGLLLGFVTRGNDAHVELEIDYRDATKCLEVYRHFQQHSVEIGETFDGEIDWDQSSERRACHIRCFVSGGWKSPREEWPLIHKNLVDKMIKLEAAVRPYIASIPG</sequence>
<reference evidence="2 3" key="1">
    <citation type="submission" date="2018-04" db="EMBL/GenBank/DDBJ databases">
        <title>Massilia violaceinigra sp. nov., a novel purple-pigmented bacterium isolated from Tianshan glacier, Xinjiang, China.</title>
        <authorList>
            <person name="Wang H."/>
        </authorList>
    </citation>
    <scope>NUCLEOTIDE SEQUENCE [LARGE SCALE GENOMIC DNA]</scope>
    <source>
        <strain evidence="2 3">B448-2</strain>
    </source>
</reference>
<dbReference type="RefSeq" id="WP_106759118.1">
    <property type="nucleotide sequence ID" value="NZ_PXWF02000272.1"/>
</dbReference>
<comment type="caution">
    <text evidence="2">The sequence shown here is derived from an EMBL/GenBank/DDBJ whole genome shotgun (WGS) entry which is preliminary data.</text>
</comment>
<dbReference type="InterPro" id="IPR011856">
    <property type="entry name" value="tRNA_endonuc-like_dom_sf"/>
</dbReference>
<dbReference type="InterPro" id="IPR025364">
    <property type="entry name" value="DUF4268"/>
</dbReference>
<dbReference type="GO" id="GO:0003676">
    <property type="term" value="F:nucleic acid binding"/>
    <property type="evidence" value="ECO:0007669"/>
    <property type="project" value="InterPro"/>
</dbReference>
<accession>A0A2U2HGF6</accession>
<evidence type="ECO:0000259" key="1">
    <source>
        <dbReference type="Pfam" id="PF14088"/>
    </source>
</evidence>
<evidence type="ECO:0000313" key="3">
    <source>
        <dbReference type="Proteomes" id="UP000241421"/>
    </source>
</evidence>
<gene>
    <name evidence="2" type="ORF">C7C56_019955</name>
</gene>
<organism evidence="2 3">
    <name type="scientific">Massilia glaciei</name>
    <dbReference type="NCBI Taxonomy" id="1524097"/>
    <lineage>
        <taxon>Bacteria</taxon>
        <taxon>Pseudomonadati</taxon>
        <taxon>Pseudomonadota</taxon>
        <taxon>Betaproteobacteria</taxon>
        <taxon>Burkholderiales</taxon>
        <taxon>Oxalobacteraceae</taxon>
        <taxon>Telluria group</taxon>
        <taxon>Massilia</taxon>
    </lineage>
</organism>
<dbReference type="Proteomes" id="UP000241421">
    <property type="component" value="Unassembled WGS sequence"/>
</dbReference>
<name>A0A2U2HGF6_9BURK</name>
<dbReference type="Pfam" id="PF14088">
    <property type="entry name" value="DUF4268"/>
    <property type="match status" value="1"/>
</dbReference>
<proteinExistence type="predicted"/>
<protein>
    <submittedName>
        <fullName evidence="2">DUF4268 domain-containing protein</fullName>
    </submittedName>
</protein>
<keyword evidence="3" id="KW-1185">Reference proteome</keyword>
<feature type="domain" description="DUF4268" evidence="1">
    <location>
        <begin position="225"/>
        <end position="360"/>
    </location>
</feature>
<dbReference type="EMBL" id="PXWF02000272">
    <property type="protein sequence ID" value="PWF44013.1"/>
    <property type="molecule type" value="Genomic_DNA"/>
</dbReference>
<dbReference type="AlphaFoldDB" id="A0A2U2HGF6"/>